<dbReference type="UniPathway" id="UPA00537">
    <property type="reaction ID" value="UER00594"/>
</dbReference>
<evidence type="ECO:0000256" key="2">
    <source>
        <dbReference type="ARBA" id="ARBA00005124"/>
    </source>
</evidence>
<name>A0A2U2AE15_9GAMM</name>
<dbReference type="GO" id="GO:0005524">
    <property type="term" value="F:ATP binding"/>
    <property type="evidence" value="ECO:0007669"/>
    <property type="project" value="UniProtKB-KW"/>
</dbReference>
<evidence type="ECO:0000256" key="8">
    <source>
        <dbReference type="ARBA" id="ARBA00048037"/>
    </source>
</evidence>
<dbReference type="Gene3D" id="3.30.930.10">
    <property type="entry name" value="Bira Bifunctional Protein, Domain 2"/>
    <property type="match status" value="1"/>
</dbReference>
<dbReference type="FunFam" id="3.30.930.10:FF:000024">
    <property type="entry name" value="Lipoate-protein ligase A"/>
    <property type="match status" value="1"/>
</dbReference>
<evidence type="ECO:0000256" key="6">
    <source>
        <dbReference type="ARBA" id="ARBA00022741"/>
    </source>
</evidence>
<reference evidence="11" key="1">
    <citation type="submission" date="2018-05" db="EMBL/GenBank/DDBJ databases">
        <title>Ignatzschineria dubaiensis sp. nov., isolated from necrotic foot tissues of dromedaries (Camelus dromedarius) and associated maggots in Dubai, United Arab Emirates.</title>
        <authorList>
            <person name="Tsang C.C."/>
            <person name="Tang J.Y.M."/>
            <person name="Fong J.Y.H."/>
            <person name="Kinne J."/>
            <person name="Lee H.H."/>
            <person name="Joseph M."/>
            <person name="Jose S."/>
            <person name="Schuster R.K."/>
            <person name="Tang Y."/>
            <person name="Sivakumar S."/>
            <person name="Chen J.H.K."/>
            <person name="Teng J.L.L."/>
            <person name="Lau S.K.P."/>
            <person name="Wernery U."/>
            <person name="Woo P.C.Y."/>
        </authorList>
    </citation>
    <scope>NUCLEOTIDE SEQUENCE [LARGE SCALE GENOMIC DNA]</scope>
    <source>
        <strain evidence="11">KCTC 22644</strain>
    </source>
</reference>
<evidence type="ECO:0000256" key="5">
    <source>
        <dbReference type="ARBA" id="ARBA00022598"/>
    </source>
</evidence>
<keyword evidence="6" id="KW-0547">Nucleotide-binding</keyword>
<comment type="caution">
    <text evidence="10">The sequence shown here is derived from an EMBL/GenBank/DDBJ whole genome shotgun (WGS) entry which is preliminary data.</text>
</comment>
<evidence type="ECO:0000256" key="1">
    <source>
        <dbReference type="ARBA" id="ARBA00005085"/>
    </source>
</evidence>
<evidence type="ECO:0000259" key="9">
    <source>
        <dbReference type="PROSITE" id="PS51733"/>
    </source>
</evidence>
<keyword evidence="11" id="KW-1185">Reference proteome</keyword>
<dbReference type="EC" id="6.3.1.20" evidence="3"/>
<dbReference type="GO" id="GO:0017118">
    <property type="term" value="F:lipoyltransferase activity"/>
    <property type="evidence" value="ECO:0007669"/>
    <property type="project" value="TreeGrafter"/>
</dbReference>
<dbReference type="Proteomes" id="UP000245020">
    <property type="component" value="Unassembled WGS sequence"/>
</dbReference>
<dbReference type="GO" id="GO:0016979">
    <property type="term" value="F:lipoate-protein ligase activity"/>
    <property type="evidence" value="ECO:0007669"/>
    <property type="project" value="UniProtKB-EC"/>
</dbReference>
<dbReference type="PROSITE" id="PS51733">
    <property type="entry name" value="BPL_LPL_CATALYTIC"/>
    <property type="match status" value="1"/>
</dbReference>
<protein>
    <recommendedName>
        <fullName evidence="3">lipoate--protein ligase</fullName>
        <ecNumber evidence="3">6.3.1.20</ecNumber>
    </recommendedName>
</protein>
<comment type="catalytic activity">
    <reaction evidence="8">
        <text>L-lysyl-[lipoyl-carrier protein] + (R)-lipoate + ATP = N(6)-[(R)-lipoyl]-L-lysyl-[lipoyl-carrier protein] + AMP + diphosphate + H(+)</text>
        <dbReference type="Rhea" id="RHEA:49288"/>
        <dbReference type="Rhea" id="RHEA-COMP:10500"/>
        <dbReference type="Rhea" id="RHEA-COMP:10502"/>
        <dbReference type="ChEBI" id="CHEBI:15378"/>
        <dbReference type="ChEBI" id="CHEBI:29969"/>
        <dbReference type="ChEBI" id="CHEBI:30616"/>
        <dbReference type="ChEBI" id="CHEBI:33019"/>
        <dbReference type="ChEBI" id="CHEBI:83088"/>
        <dbReference type="ChEBI" id="CHEBI:83099"/>
        <dbReference type="ChEBI" id="CHEBI:456215"/>
        <dbReference type="EC" id="6.3.1.20"/>
    </reaction>
</comment>
<organism evidence="10 11">
    <name type="scientific">Ignatzschineria ureiclastica</name>
    <dbReference type="NCBI Taxonomy" id="472582"/>
    <lineage>
        <taxon>Bacteria</taxon>
        <taxon>Pseudomonadati</taxon>
        <taxon>Pseudomonadota</taxon>
        <taxon>Gammaproteobacteria</taxon>
        <taxon>Cardiobacteriales</taxon>
        <taxon>Ignatzschineriaceae</taxon>
        <taxon>Ignatzschineria</taxon>
    </lineage>
</organism>
<evidence type="ECO:0000256" key="3">
    <source>
        <dbReference type="ARBA" id="ARBA00012367"/>
    </source>
</evidence>
<evidence type="ECO:0000256" key="7">
    <source>
        <dbReference type="ARBA" id="ARBA00022840"/>
    </source>
</evidence>
<dbReference type="GO" id="GO:0005829">
    <property type="term" value="C:cytosol"/>
    <property type="evidence" value="ECO:0007669"/>
    <property type="project" value="TreeGrafter"/>
</dbReference>
<dbReference type="InterPro" id="IPR004562">
    <property type="entry name" value="LipoylTrfase_LipoateP_Ligase"/>
</dbReference>
<dbReference type="OrthoDB" id="9787898at2"/>
<evidence type="ECO:0000256" key="4">
    <source>
        <dbReference type="ARBA" id="ARBA00022490"/>
    </source>
</evidence>
<sequence>MKRGDVVAIRLLISESHNPHFNLAVEEAIFKSMDPAHKVLFLWRNDNTVVIGRGQNPWKECNTKKMADDEIILARRSSGGGAVFHDLGNSNFTYMAGKPDYDKSVSTAIILSALQSLGIDAEASGRNDLIVLQNGEQRKISGSAYRETADRGFHHGTLLIDVDFTKLSNYLNPDPKKLAAKGITSVRSRVANLKEFVPSLTHEMLCDAIEKAFFQHFADEVGESEMVIPELISEDNPPKIPGFAELYEKQKSWEWNFGQALQFSHELSERFPWGGVEIHLDVVRGGIMEDAKIFTDSLFVEPFERLTSLLIGKRYNVEDLRLLLNNWITEFPEYNAELQQFSDWFTQSLA</sequence>
<keyword evidence="7" id="KW-0067">ATP-binding</keyword>
<dbReference type="PANTHER" id="PTHR12561:SF3">
    <property type="entry name" value="LIPOYLTRANSFERASE 1, MITOCHONDRIAL"/>
    <property type="match status" value="1"/>
</dbReference>
<gene>
    <name evidence="10" type="primary">lplA</name>
    <name evidence="10" type="ORF">DC083_07305</name>
</gene>
<dbReference type="InterPro" id="IPR004143">
    <property type="entry name" value="BPL_LPL_catalytic"/>
</dbReference>
<dbReference type="Pfam" id="PF21948">
    <property type="entry name" value="LplA-B_cat"/>
    <property type="match status" value="1"/>
</dbReference>
<accession>A0A2U2AE15</accession>
<evidence type="ECO:0000313" key="10">
    <source>
        <dbReference type="EMBL" id="PWD80903.1"/>
    </source>
</evidence>
<comment type="pathway">
    <text evidence="1">Protein modification; protein lipoylation via exogenous pathway; protein N(6)-(lipoyl)lysine from lipoate: step 2/2.</text>
</comment>
<dbReference type="NCBIfam" id="TIGR00545">
    <property type="entry name" value="lipoyltrans"/>
    <property type="match status" value="1"/>
</dbReference>
<keyword evidence="5 10" id="KW-0436">Ligase</keyword>
<dbReference type="EMBL" id="QEWQ01000004">
    <property type="protein sequence ID" value="PWD80903.1"/>
    <property type="molecule type" value="Genomic_DNA"/>
</dbReference>
<dbReference type="PANTHER" id="PTHR12561">
    <property type="entry name" value="LIPOATE-PROTEIN LIGASE"/>
    <property type="match status" value="1"/>
</dbReference>
<dbReference type="CDD" id="cd16443">
    <property type="entry name" value="LplA"/>
    <property type="match status" value="1"/>
</dbReference>
<dbReference type="GO" id="GO:0009249">
    <property type="term" value="P:protein lipoylation"/>
    <property type="evidence" value="ECO:0007669"/>
    <property type="project" value="InterPro"/>
</dbReference>
<dbReference type="AlphaFoldDB" id="A0A2U2AE15"/>
<dbReference type="Gene3D" id="3.30.390.50">
    <property type="entry name" value="CO dehydrogenase flavoprotein, C-terminal domain"/>
    <property type="match status" value="1"/>
</dbReference>
<dbReference type="Pfam" id="PF10437">
    <property type="entry name" value="Lip_prot_lig_C"/>
    <property type="match status" value="1"/>
</dbReference>
<dbReference type="SUPFAM" id="SSF55681">
    <property type="entry name" value="Class II aaRS and biotin synthetases"/>
    <property type="match status" value="1"/>
</dbReference>
<feature type="domain" description="BPL/LPL catalytic" evidence="9">
    <location>
        <begin position="34"/>
        <end position="221"/>
    </location>
</feature>
<keyword evidence="4" id="KW-0963">Cytoplasm</keyword>
<dbReference type="InterPro" id="IPR045864">
    <property type="entry name" value="aa-tRNA-synth_II/BPL/LPL"/>
</dbReference>
<dbReference type="SUPFAM" id="SSF82649">
    <property type="entry name" value="SufE/NifU"/>
    <property type="match status" value="1"/>
</dbReference>
<comment type="pathway">
    <text evidence="2">Protein modification; protein lipoylation via exogenous pathway; protein N(6)-(lipoyl)lysine from lipoate: step 1/2.</text>
</comment>
<proteinExistence type="predicted"/>
<dbReference type="InterPro" id="IPR019491">
    <property type="entry name" value="Lipoate_protein_ligase_C"/>
</dbReference>
<evidence type="ECO:0000313" key="11">
    <source>
        <dbReference type="Proteomes" id="UP000245020"/>
    </source>
</evidence>